<reference evidence="3" key="1">
    <citation type="journal article" date="2019" name="Int. J. Syst. Evol. Microbiol.">
        <title>The Global Catalogue of Microorganisms (GCM) 10K type strain sequencing project: providing services to taxonomists for standard genome sequencing and annotation.</title>
        <authorList>
            <consortium name="The Broad Institute Genomics Platform"/>
            <consortium name="The Broad Institute Genome Sequencing Center for Infectious Disease"/>
            <person name="Wu L."/>
            <person name="Ma J."/>
        </authorList>
    </citation>
    <scope>NUCLEOTIDE SEQUENCE [LARGE SCALE GENOMIC DNA]</scope>
    <source>
        <strain evidence="3">JCM 6922</strain>
    </source>
</reference>
<dbReference type="EMBL" id="BAAATK010000053">
    <property type="protein sequence ID" value="GAA2455708.1"/>
    <property type="molecule type" value="Genomic_DNA"/>
</dbReference>
<evidence type="ECO:0000313" key="3">
    <source>
        <dbReference type="Proteomes" id="UP001500460"/>
    </source>
</evidence>
<keyword evidence="3" id="KW-1185">Reference proteome</keyword>
<dbReference type="RefSeq" id="WP_344608407.1">
    <property type="nucleotide sequence ID" value="NZ_BAAATK010000053.1"/>
</dbReference>
<gene>
    <name evidence="2" type="ORF">GCM10010421_56150</name>
</gene>
<proteinExistence type="predicted"/>
<protein>
    <submittedName>
        <fullName evidence="2">Uncharacterized protein</fullName>
    </submittedName>
</protein>
<feature type="region of interest" description="Disordered" evidence="1">
    <location>
        <begin position="1"/>
        <end position="23"/>
    </location>
</feature>
<feature type="compositionally biased region" description="Gly residues" evidence="1">
    <location>
        <begin position="1"/>
        <end position="10"/>
    </location>
</feature>
<accession>A0ABP5XIC4</accession>
<sequence length="180" mass="19183">MSSNGGGGTGDAPDTGKSFDTLSHVNPQMALDIQHSAMKSFKKRVDELLTELETSEAAPDKVGQDRLPRAQLGSADFKEAQFLYDTYAIVHDELENLSKALNAQIEGMGLAVHAARVGYENLDADIRARMKAVNAEAEKYYVAERDPYGERRGNAPTPEGGAGQRTPGGGRSAGGSEEGL</sequence>
<feature type="compositionally biased region" description="Gly residues" evidence="1">
    <location>
        <begin position="160"/>
        <end position="180"/>
    </location>
</feature>
<dbReference type="Proteomes" id="UP001500460">
    <property type="component" value="Unassembled WGS sequence"/>
</dbReference>
<comment type="caution">
    <text evidence="2">The sequence shown here is derived from an EMBL/GenBank/DDBJ whole genome shotgun (WGS) entry which is preliminary data.</text>
</comment>
<organism evidence="2 3">
    <name type="scientific">Streptomyces glaucus</name>
    <dbReference type="NCBI Taxonomy" id="284029"/>
    <lineage>
        <taxon>Bacteria</taxon>
        <taxon>Bacillati</taxon>
        <taxon>Actinomycetota</taxon>
        <taxon>Actinomycetes</taxon>
        <taxon>Kitasatosporales</taxon>
        <taxon>Streptomycetaceae</taxon>
        <taxon>Streptomyces</taxon>
    </lineage>
</organism>
<feature type="compositionally biased region" description="Basic and acidic residues" evidence="1">
    <location>
        <begin position="141"/>
        <end position="153"/>
    </location>
</feature>
<name>A0ABP5XIC4_9ACTN</name>
<evidence type="ECO:0000256" key="1">
    <source>
        <dbReference type="SAM" id="MobiDB-lite"/>
    </source>
</evidence>
<evidence type="ECO:0000313" key="2">
    <source>
        <dbReference type="EMBL" id="GAA2455708.1"/>
    </source>
</evidence>
<feature type="region of interest" description="Disordered" evidence="1">
    <location>
        <begin position="141"/>
        <end position="180"/>
    </location>
</feature>